<dbReference type="InterPro" id="IPR003953">
    <property type="entry name" value="FAD-dep_OxRdtase_2_FAD-bd"/>
</dbReference>
<dbReference type="PANTHER" id="PTHR42716:SF2">
    <property type="entry name" value="L-ASPARTATE OXIDASE, CHLOROPLASTIC"/>
    <property type="match status" value="1"/>
</dbReference>
<evidence type="ECO:0000259" key="10">
    <source>
        <dbReference type="Pfam" id="PF02910"/>
    </source>
</evidence>
<keyword evidence="5" id="KW-0285">Flavoprotein</keyword>
<dbReference type="SUPFAM" id="SSF51905">
    <property type="entry name" value="FAD/NAD(P)-binding domain"/>
    <property type="match status" value="1"/>
</dbReference>
<evidence type="ECO:0000256" key="5">
    <source>
        <dbReference type="ARBA" id="ARBA00022630"/>
    </source>
</evidence>
<protein>
    <recommendedName>
        <fullName evidence="4">L-aspartate oxidase</fullName>
        <ecNumber evidence="4">1.4.3.16</ecNumber>
    </recommendedName>
</protein>
<dbReference type="Pfam" id="PF02910">
    <property type="entry name" value="Succ_DH_flav_C"/>
    <property type="match status" value="1"/>
</dbReference>
<evidence type="ECO:0000256" key="2">
    <source>
        <dbReference type="ARBA" id="ARBA00004950"/>
    </source>
</evidence>
<evidence type="ECO:0000256" key="1">
    <source>
        <dbReference type="ARBA" id="ARBA00001974"/>
    </source>
</evidence>
<dbReference type="InterPro" id="IPR015939">
    <property type="entry name" value="Fum_Rdtase/Succ_DH_flav-like_C"/>
</dbReference>
<dbReference type="Gene3D" id="1.20.58.100">
    <property type="entry name" value="Fumarate reductase/succinate dehydrogenase flavoprotein-like, C-terminal domain"/>
    <property type="match status" value="1"/>
</dbReference>
<dbReference type="Pfam" id="PF00890">
    <property type="entry name" value="FAD_binding_2"/>
    <property type="match status" value="1"/>
</dbReference>
<comment type="cofactor">
    <cofactor evidence="1">
        <name>FAD</name>
        <dbReference type="ChEBI" id="CHEBI:57692"/>
    </cofactor>
</comment>
<dbReference type="PRINTS" id="PR00368">
    <property type="entry name" value="FADPNR"/>
</dbReference>
<dbReference type="InterPro" id="IPR005288">
    <property type="entry name" value="NadB"/>
</dbReference>
<name>A0A3B1BGM8_9ZZZZ</name>
<dbReference type="EC" id="1.4.3.16" evidence="4"/>
<dbReference type="SUPFAM" id="SSF46977">
    <property type="entry name" value="Succinate dehydrogenase/fumarate reductase flavoprotein C-terminal domain"/>
    <property type="match status" value="1"/>
</dbReference>
<dbReference type="EMBL" id="UOGC01000051">
    <property type="protein sequence ID" value="VAX17446.1"/>
    <property type="molecule type" value="Genomic_DNA"/>
</dbReference>
<comment type="similarity">
    <text evidence="3">Belongs to the FAD-dependent oxidoreductase 2 family. NadB subfamily.</text>
</comment>
<proteinExistence type="inferred from homology"/>
<comment type="pathway">
    <text evidence="2">Cofactor biosynthesis; NAD(+) biosynthesis; iminoaspartate from L-aspartate (oxidase route): step 1/1.</text>
</comment>
<dbReference type="FunFam" id="3.90.700.10:FF:000002">
    <property type="entry name" value="L-aspartate oxidase"/>
    <property type="match status" value="1"/>
</dbReference>
<evidence type="ECO:0000256" key="6">
    <source>
        <dbReference type="ARBA" id="ARBA00022642"/>
    </source>
</evidence>
<dbReference type="SUPFAM" id="SSF56425">
    <property type="entry name" value="Succinate dehydrogenase/fumarate reductase flavoprotein, catalytic domain"/>
    <property type="match status" value="1"/>
</dbReference>
<sequence>MDNVKTDFLVIGSGIAGLTFALKAARHGKVALVTKKNLAESNTNYAQGGIAAVLGSDDSFEQHEQDTMRVGHDLCHEDAVKILVENGPRMVSELIDFGVRFTKGKEGLDLGREGGHSKRRIAHAEDLTGSEIERALITTVEKSPNIQVFENHMAVDLVTKFKLKPASLKAGPGDDICYGAYVMDKETGHITPFTAKATFLATGGVGKVYIYTSNPDIACGDGTAMAYRVGAAVANMEFMQFHPTCLYHPKAKSSLISEAVRGEGVELKLPNGEPFMDKYHEMGSLAPRDIVARAIDHEIKKLGVDSVYLDTTVKDADWFKKRFPHIYSTCMEFGIDPTREMIPVVPAAHYMCGGVITDINAKTTIPGLFAAGECAHTGVHGANRLASNSLLEAIVFADRAVKNAVEHFNGRSDKTPQIPSWDIGSAVDVDEQVVIPHMWDEIRRLMWNYVGIVRTNKRLARAKNRITLIRQEIEEYYWNFILTPDLLELRNLALCAEIIIDCAMRRKESRGLHYNLDYPNRDDKHFKKDTILFL</sequence>
<dbReference type="FunFam" id="1.20.58.100:FF:000002">
    <property type="entry name" value="L-aspartate oxidase"/>
    <property type="match status" value="1"/>
</dbReference>
<evidence type="ECO:0000313" key="11">
    <source>
        <dbReference type="EMBL" id="VAX17446.1"/>
    </source>
</evidence>
<dbReference type="NCBIfam" id="NF006567">
    <property type="entry name" value="PRK09077.1"/>
    <property type="match status" value="1"/>
</dbReference>
<keyword evidence="6" id="KW-0662">Pyridine nucleotide biosynthesis</keyword>
<evidence type="ECO:0000256" key="4">
    <source>
        <dbReference type="ARBA" id="ARBA00012173"/>
    </source>
</evidence>
<feature type="domain" description="Fumarate reductase/succinate dehydrogenase flavoprotein-like C-terminal" evidence="10">
    <location>
        <begin position="440"/>
        <end position="532"/>
    </location>
</feature>
<gene>
    <name evidence="11" type="ORF">MNBD_NITROSPINAE01-743</name>
</gene>
<keyword evidence="8 11" id="KW-0560">Oxidoreductase</keyword>
<dbReference type="NCBIfam" id="TIGR00551">
    <property type="entry name" value="nadB"/>
    <property type="match status" value="1"/>
</dbReference>
<evidence type="ECO:0000256" key="3">
    <source>
        <dbReference type="ARBA" id="ARBA00008562"/>
    </source>
</evidence>
<evidence type="ECO:0000256" key="8">
    <source>
        <dbReference type="ARBA" id="ARBA00023002"/>
    </source>
</evidence>
<reference evidence="11" key="1">
    <citation type="submission" date="2018-06" db="EMBL/GenBank/DDBJ databases">
        <authorList>
            <person name="Zhirakovskaya E."/>
        </authorList>
    </citation>
    <scope>NUCLEOTIDE SEQUENCE</scope>
</reference>
<dbReference type="Gene3D" id="3.50.50.60">
    <property type="entry name" value="FAD/NAD(P)-binding domain"/>
    <property type="match status" value="1"/>
</dbReference>
<dbReference type="PRINTS" id="PR00411">
    <property type="entry name" value="PNDRDTASEI"/>
</dbReference>
<dbReference type="PIRSF" id="PIRSF000171">
    <property type="entry name" value="SDHA_APRA_LASPO"/>
    <property type="match status" value="1"/>
</dbReference>
<dbReference type="InterPro" id="IPR037099">
    <property type="entry name" value="Fum_R/Succ_DH_flav-like_C_sf"/>
</dbReference>
<dbReference type="InterPro" id="IPR027477">
    <property type="entry name" value="Succ_DH/fumarate_Rdtase_cat_sf"/>
</dbReference>
<dbReference type="UniPathway" id="UPA00253">
    <property type="reaction ID" value="UER00326"/>
</dbReference>
<evidence type="ECO:0000259" key="9">
    <source>
        <dbReference type="Pfam" id="PF00890"/>
    </source>
</evidence>
<evidence type="ECO:0000256" key="7">
    <source>
        <dbReference type="ARBA" id="ARBA00022827"/>
    </source>
</evidence>
<dbReference type="GO" id="GO:0034628">
    <property type="term" value="P:'de novo' NAD+ biosynthetic process from L-aspartate"/>
    <property type="evidence" value="ECO:0007669"/>
    <property type="project" value="TreeGrafter"/>
</dbReference>
<accession>A0A3B1BGM8</accession>
<dbReference type="PANTHER" id="PTHR42716">
    <property type="entry name" value="L-ASPARTATE OXIDASE"/>
    <property type="match status" value="1"/>
</dbReference>
<dbReference type="Gene3D" id="3.90.700.10">
    <property type="entry name" value="Succinate dehydrogenase/fumarate reductase flavoprotein, catalytic domain"/>
    <property type="match status" value="1"/>
</dbReference>
<keyword evidence="7" id="KW-0274">FAD</keyword>
<organism evidence="11">
    <name type="scientific">hydrothermal vent metagenome</name>
    <dbReference type="NCBI Taxonomy" id="652676"/>
    <lineage>
        <taxon>unclassified sequences</taxon>
        <taxon>metagenomes</taxon>
        <taxon>ecological metagenomes</taxon>
    </lineage>
</organism>
<dbReference type="GO" id="GO:0008734">
    <property type="term" value="F:L-aspartate oxidase activity"/>
    <property type="evidence" value="ECO:0007669"/>
    <property type="project" value="UniProtKB-EC"/>
</dbReference>
<feature type="domain" description="FAD-dependent oxidoreductase 2 FAD-binding" evidence="9">
    <location>
        <begin position="7"/>
        <end position="390"/>
    </location>
</feature>
<dbReference type="AlphaFoldDB" id="A0A3B1BGM8"/>
<dbReference type="InterPro" id="IPR036188">
    <property type="entry name" value="FAD/NAD-bd_sf"/>
</dbReference>